<dbReference type="Proteomes" id="UP001174997">
    <property type="component" value="Unassembled WGS sequence"/>
</dbReference>
<organism evidence="1 2">
    <name type="scientific">Cercophora samala</name>
    <dbReference type="NCBI Taxonomy" id="330535"/>
    <lineage>
        <taxon>Eukaryota</taxon>
        <taxon>Fungi</taxon>
        <taxon>Dikarya</taxon>
        <taxon>Ascomycota</taxon>
        <taxon>Pezizomycotina</taxon>
        <taxon>Sordariomycetes</taxon>
        <taxon>Sordariomycetidae</taxon>
        <taxon>Sordariales</taxon>
        <taxon>Lasiosphaeriaceae</taxon>
        <taxon>Cercophora</taxon>
    </lineage>
</organism>
<dbReference type="AlphaFoldDB" id="A0AA39ZM72"/>
<proteinExistence type="predicted"/>
<evidence type="ECO:0000313" key="2">
    <source>
        <dbReference type="Proteomes" id="UP001174997"/>
    </source>
</evidence>
<dbReference type="EMBL" id="JAULSY010000005">
    <property type="protein sequence ID" value="KAK0673693.1"/>
    <property type="molecule type" value="Genomic_DNA"/>
</dbReference>
<accession>A0AA39ZM72</accession>
<evidence type="ECO:0000313" key="1">
    <source>
        <dbReference type="EMBL" id="KAK0673693.1"/>
    </source>
</evidence>
<keyword evidence="2" id="KW-1185">Reference proteome</keyword>
<sequence>MVHHHLEILFVSLASSLLPEKVSLQWEDTRRILLEERRDAEKERAAFSVCISCYTELGSPLLNQMFPQVFGQM</sequence>
<name>A0AA39ZM72_9PEZI</name>
<protein>
    <submittedName>
        <fullName evidence="1">Uncharacterized protein</fullName>
    </submittedName>
</protein>
<gene>
    <name evidence="1" type="ORF">QBC41DRAFT_311352</name>
</gene>
<comment type="caution">
    <text evidence="1">The sequence shown here is derived from an EMBL/GenBank/DDBJ whole genome shotgun (WGS) entry which is preliminary data.</text>
</comment>
<reference evidence="1" key="1">
    <citation type="submission" date="2023-06" db="EMBL/GenBank/DDBJ databases">
        <title>Genome-scale phylogeny and comparative genomics of the fungal order Sordariales.</title>
        <authorList>
            <consortium name="Lawrence Berkeley National Laboratory"/>
            <person name="Hensen N."/>
            <person name="Bonometti L."/>
            <person name="Westerberg I."/>
            <person name="Brannstrom I.O."/>
            <person name="Guillou S."/>
            <person name="Cros-Aarteil S."/>
            <person name="Calhoun S."/>
            <person name="Haridas S."/>
            <person name="Kuo A."/>
            <person name="Mondo S."/>
            <person name="Pangilinan J."/>
            <person name="Riley R."/>
            <person name="Labutti K."/>
            <person name="Andreopoulos B."/>
            <person name="Lipzen A."/>
            <person name="Chen C."/>
            <person name="Yanf M."/>
            <person name="Daum C."/>
            <person name="Ng V."/>
            <person name="Clum A."/>
            <person name="Steindorff A."/>
            <person name="Ohm R."/>
            <person name="Martin F."/>
            <person name="Silar P."/>
            <person name="Natvig D."/>
            <person name="Lalanne C."/>
            <person name="Gautier V."/>
            <person name="Ament-Velasquez S.L."/>
            <person name="Kruys A."/>
            <person name="Hutchinson M.I."/>
            <person name="Powell A.J."/>
            <person name="Barry K."/>
            <person name="Miller A.N."/>
            <person name="Grigoriev I.V."/>
            <person name="Debuchy R."/>
            <person name="Gladieux P."/>
            <person name="Thoren M.H."/>
            <person name="Johannesson H."/>
        </authorList>
    </citation>
    <scope>NUCLEOTIDE SEQUENCE</scope>
    <source>
        <strain evidence="1">CBS 307.81</strain>
    </source>
</reference>